<reference evidence="1" key="1">
    <citation type="submission" date="2021-02" db="EMBL/GenBank/DDBJ databases">
        <authorList>
            <consortium name="DOE Joint Genome Institute"/>
            <person name="Ahrendt S."/>
            <person name="Looney B.P."/>
            <person name="Miyauchi S."/>
            <person name="Morin E."/>
            <person name="Drula E."/>
            <person name="Courty P.E."/>
            <person name="Chicoki N."/>
            <person name="Fauchery L."/>
            <person name="Kohler A."/>
            <person name="Kuo A."/>
            <person name="Labutti K."/>
            <person name="Pangilinan J."/>
            <person name="Lipzen A."/>
            <person name="Riley R."/>
            <person name="Andreopoulos W."/>
            <person name="He G."/>
            <person name="Johnson J."/>
            <person name="Barry K.W."/>
            <person name="Grigoriev I.V."/>
            <person name="Nagy L."/>
            <person name="Hibbett D."/>
            <person name="Henrissat B."/>
            <person name="Matheny P.B."/>
            <person name="Labbe J."/>
            <person name="Martin F."/>
        </authorList>
    </citation>
    <scope>NUCLEOTIDE SEQUENCE</scope>
    <source>
        <strain evidence="1">EC-137</strain>
    </source>
</reference>
<reference evidence="1" key="2">
    <citation type="journal article" date="2022" name="New Phytol.">
        <title>Evolutionary transition to the ectomycorrhizal habit in the genomes of a hyperdiverse lineage of mushroom-forming fungi.</title>
        <authorList>
            <person name="Looney B."/>
            <person name="Miyauchi S."/>
            <person name="Morin E."/>
            <person name="Drula E."/>
            <person name="Courty P.E."/>
            <person name="Kohler A."/>
            <person name="Kuo A."/>
            <person name="LaButti K."/>
            <person name="Pangilinan J."/>
            <person name="Lipzen A."/>
            <person name="Riley R."/>
            <person name="Andreopoulos W."/>
            <person name="He G."/>
            <person name="Johnson J."/>
            <person name="Nolan M."/>
            <person name="Tritt A."/>
            <person name="Barry K.W."/>
            <person name="Grigoriev I.V."/>
            <person name="Nagy L.G."/>
            <person name="Hibbett D."/>
            <person name="Henrissat B."/>
            <person name="Matheny P.B."/>
            <person name="Labbe J."/>
            <person name="Martin F.M."/>
        </authorList>
    </citation>
    <scope>NUCLEOTIDE SEQUENCE</scope>
    <source>
        <strain evidence="1">EC-137</strain>
    </source>
</reference>
<dbReference type="EMBL" id="MU273806">
    <property type="protein sequence ID" value="KAI0028003.1"/>
    <property type="molecule type" value="Genomic_DNA"/>
</dbReference>
<name>A0ACB8Q879_9AGAM</name>
<evidence type="ECO:0000313" key="2">
    <source>
        <dbReference type="Proteomes" id="UP000814128"/>
    </source>
</evidence>
<accession>A0ACB8Q879</accession>
<organism evidence="1 2">
    <name type="scientific">Vararia minispora EC-137</name>
    <dbReference type="NCBI Taxonomy" id="1314806"/>
    <lineage>
        <taxon>Eukaryota</taxon>
        <taxon>Fungi</taxon>
        <taxon>Dikarya</taxon>
        <taxon>Basidiomycota</taxon>
        <taxon>Agaricomycotina</taxon>
        <taxon>Agaricomycetes</taxon>
        <taxon>Russulales</taxon>
        <taxon>Lachnocladiaceae</taxon>
        <taxon>Vararia</taxon>
    </lineage>
</organism>
<dbReference type="Proteomes" id="UP000814128">
    <property type="component" value="Unassembled WGS sequence"/>
</dbReference>
<evidence type="ECO:0000313" key="1">
    <source>
        <dbReference type="EMBL" id="KAI0028003.1"/>
    </source>
</evidence>
<sequence length="751" mass="81998">MHKAIATFKDHLGEQIGKENCTGLKHIVISDWQDSCFPTRGNATEAEWNTAKSSYGLGAITNALEARHPGWRSAQDLVWLEGYPPKERGADFMDVLSATSSVGSNSQMPSTIHSDMALILLWPHLLAAQPFVVSIVVVTPACGTTQLLAMASFGPLDTSCPKTICAVVPYTPLNRTYYDRIDGNHQPQLPKLFWAVDDWLHSEGMLNFIVNPNITPYHMLLDCVECCVYTSERKFLRPDLPNKPWHVEYTLYLKILIPSPDKPLHPPNTALQPAAAPILSQVPARLHQRPATILGTWSGAPYSPGAQAVQPVWAQQLRSTITFHESFGFMSHLYTVLTTNEGFSSAMLRWAGEVSPVRLARKMVRSRVQGSRGFPRTRYTTRLVQLLDMADASYTWGPLFAGESEGLRTPSSPFDLTYMPLLSLLAESDSPSAKHIPVSKCNGKIIPRSTRDGHLAKELTESLRKAGESPDAPPPSKHACISTSTVAHTVSTPAELMLPAECLFPVQSSASHPLSLDHTTSTSTHCQPPIPPAVACPSSSDDFVAIGMSHGPEVSGSAPSPPALANTLFLFHDDEHLFHDAGGFLARMPREASVPTSARTRIDRLHTLAKSCGHEHELGVASRQSYSASDDIGNPGDSNDESDKDVQPPTTTHPSTLFSIDGLSLPSTAPAFDPRYPNENTPDPFLSPATTSSRNVTITPQNTHPVFYIMYLTVAWLHSHWKLPFLACNAVLRIFIIIVAAVASGKPPMLY</sequence>
<protein>
    <submittedName>
        <fullName evidence="1">Uncharacterized protein</fullName>
    </submittedName>
</protein>
<gene>
    <name evidence="1" type="ORF">K488DRAFT_74110</name>
</gene>
<proteinExistence type="predicted"/>
<keyword evidence="2" id="KW-1185">Reference proteome</keyword>
<comment type="caution">
    <text evidence="1">The sequence shown here is derived from an EMBL/GenBank/DDBJ whole genome shotgun (WGS) entry which is preliminary data.</text>
</comment>